<reference evidence="2 3" key="1">
    <citation type="journal article" date="2015" name="BMC Genomics">
        <title>Comparative genomics of Fructobacillus spp. and Leuconostoc spp. reveals niche-specific evolution of Fructobacillus spp.</title>
        <authorList>
            <person name="Endo A."/>
            <person name="Tanizawa Y."/>
            <person name="Tanaka N."/>
            <person name="Maeno S."/>
            <person name="Kumar H."/>
            <person name="Shiwa Y."/>
            <person name="Okada S."/>
            <person name="Yoshikawa H."/>
            <person name="Dicks L."/>
            <person name="Nakagawa J."/>
            <person name="Arita M."/>
        </authorList>
    </citation>
    <scope>NUCLEOTIDE SEQUENCE [LARGE SCALE GENOMIC DNA]</scope>
    <source>
        <strain evidence="2 3">JCM 12225</strain>
    </source>
</reference>
<keyword evidence="3" id="KW-1185">Reference proteome</keyword>
<keyword evidence="1" id="KW-0472">Membrane</keyword>
<feature type="transmembrane region" description="Helical" evidence="1">
    <location>
        <begin position="31"/>
        <end position="64"/>
    </location>
</feature>
<gene>
    <name evidence="2" type="ORF">FFIC_091370</name>
</gene>
<name>A0A0K8MFM3_9LACO</name>
<feature type="transmembrane region" description="Helical" evidence="1">
    <location>
        <begin position="7"/>
        <end position="25"/>
    </location>
</feature>
<dbReference type="RefSeq" id="WP_061992731.1">
    <property type="nucleotide sequence ID" value="NZ_DF967986.1"/>
</dbReference>
<evidence type="ECO:0000313" key="2">
    <source>
        <dbReference type="EMBL" id="GAO99310.1"/>
    </source>
</evidence>
<sequence>MIIFGFLSLIVLFIYGCFWFSFKVIEYLPYLFLIWLVLEILIFVSDHFVTILIALWALATVFWYVKKHHDSKMADVTDENPSEPETEIVQEPEEVFAPDVTVTKTTPEIAPEPMANPVQELADLQKQFAADNALNLGDGLSVDTQSQQFLIVLDEDDANSYILADFADTKKVQIKEADDLSKVIAVHFQNMPFGDFVNLKLSNEMNPVLGQSPAGYFETLLAKWSN</sequence>
<dbReference type="EMBL" id="DF967986">
    <property type="protein sequence ID" value="GAO99310.1"/>
    <property type="molecule type" value="Genomic_DNA"/>
</dbReference>
<accession>A0A0K8MFM3</accession>
<dbReference type="Proteomes" id="UP000253891">
    <property type="component" value="Unassembled WGS sequence"/>
</dbReference>
<proteinExistence type="predicted"/>
<evidence type="ECO:0000313" key="3">
    <source>
        <dbReference type="Proteomes" id="UP000253891"/>
    </source>
</evidence>
<dbReference type="AlphaFoldDB" id="A0A0K8MFM3"/>
<dbReference type="OrthoDB" id="9924665at2"/>
<organism evidence="2 3">
    <name type="scientific">Fructobacillus ficulneus</name>
    <dbReference type="NCBI Taxonomy" id="157463"/>
    <lineage>
        <taxon>Bacteria</taxon>
        <taxon>Bacillati</taxon>
        <taxon>Bacillota</taxon>
        <taxon>Bacilli</taxon>
        <taxon>Lactobacillales</taxon>
        <taxon>Lactobacillaceae</taxon>
        <taxon>Fructobacillus</taxon>
    </lineage>
</organism>
<keyword evidence="1" id="KW-0812">Transmembrane</keyword>
<keyword evidence="1" id="KW-1133">Transmembrane helix</keyword>
<protein>
    <submittedName>
        <fullName evidence="2">Uncharacterized protein</fullName>
    </submittedName>
</protein>
<evidence type="ECO:0000256" key="1">
    <source>
        <dbReference type="SAM" id="Phobius"/>
    </source>
</evidence>